<dbReference type="Gene3D" id="3.40.50.300">
    <property type="entry name" value="P-loop containing nucleotide triphosphate hydrolases"/>
    <property type="match status" value="1"/>
</dbReference>
<keyword evidence="2" id="KW-0813">Transport</keyword>
<dbReference type="GO" id="GO:0005886">
    <property type="term" value="C:plasma membrane"/>
    <property type="evidence" value="ECO:0007669"/>
    <property type="project" value="UniProtKB-SubCell"/>
</dbReference>
<evidence type="ECO:0000256" key="2">
    <source>
        <dbReference type="ARBA" id="ARBA00022448"/>
    </source>
</evidence>
<dbReference type="SMART" id="SM00382">
    <property type="entry name" value="AAA"/>
    <property type="match status" value="1"/>
</dbReference>
<keyword evidence="8 12" id="KW-1133">Transmembrane helix</keyword>
<evidence type="ECO:0000259" key="13">
    <source>
        <dbReference type="PROSITE" id="PS50893"/>
    </source>
</evidence>
<keyword evidence="5 12" id="KW-0812">Transmembrane</keyword>
<keyword evidence="6" id="KW-0547">Nucleotide-binding</keyword>
<evidence type="ECO:0000256" key="9">
    <source>
        <dbReference type="ARBA" id="ARBA00023136"/>
    </source>
</evidence>
<evidence type="ECO:0000256" key="5">
    <source>
        <dbReference type="ARBA" id="ARBA00022692"/>
    </source>
</evidence>
<keyword evidence="7 15" id="KW-0067">ATP-binding</keyword>
<dbReference type="GO" id="GO:0005524">
    <property type="term" value="F:ATP binding"/>
    <property type="evidence" value="ECO:0007669"/>
    <property type="project" value="UniProtKB-KW"/>
</dbReference>
<dbReference type="InterPro" id="IPR003593">
    <property type="entry name" value="AAA+_ATPase"/>
</dbReference>
<dbReference type="InterPro" id="IPR017871">
    <property type="entry name" value="ABC_transporter-like_CS"/>
</dbReference>
<evidence type="ECO:0000256" key="11">
    <source>
        <dbReference type="SAM" id="MobiDB-lite"/>
    </source>
</evidence>
<organism evidence="15 16">
    <name type="scientific">Actinomadura viridis</name>
    <dbReference type="NCBI Taxonomy" id="58110"/>
    <lineage>
        <taxon>Bacteria</taxon>
        <taxon>Bacillati</taxon>
        <taxon>Actinomycetota</taxon>
        <taxon>Actinomycetes</taxon>
        <taxon>Streptosporangiales</taxon>
        <taxon>Thermomonosporaceae</taxon>
        <taxon>Actinomadura</taxon>
    </lineage>
</organism>
<dbReference type="FunFam" id="3.40.50.300:FF:000221">
    <property type="entry name" value="Multidrug ABC transporter ATP-binding protein"/>
    <property type="match status" value="1"/>
</dbReference>
<name>A0A931GJT5_9ACTN</name>
<dbReference type="InterPro" id="IPR039421">
    <property type="entry name" value="Type_1_exporter"/>
</dbReference>
<dbReference type="EMBL" id="JADOUA010000001">
    <property type="protein sequence ID" value="MBG6090093.1"/>
    <property type="molecule type" value="Genomic_DNA"/>
</dbReference>
<evidence type="ECO:0000256" key="10">
    <source>
        <dbReference type="ARBA" id="ARBA00023455"/>
    </source>
</evidence>
<feature type="domain" description="ABC transporter" evidence="13">
    <location>
        <begin position="387"/>
        <end position="622"/>
    </location>
</feature>
<feature type="transmembrane region" description="Helical" evidence="12">
    <location>
        <begin position="84"/>
        <end position="104"/>
    </location>
</feature>
<evidence type="ECO:0000256" key="8">
    <source>
        <dbReference type="ARBA" id="ARBA00022989"/>
    </source>
</evidence>
<dbReference type="AlphaFoldDB" id="A0A931GJT5"/>
<evidence type="ECO:0000313" key="15">
    <source>
        <dbReference type="EMBL" id="MBG6090093.1"/>
    </source>
</evidence>
<feature type="region of interest" description="Disordered" evidence="11">
    <location>
        <begin position="628"/>
        <end position="648"/>
    </location>
</feature>
<keyword evidence="9 12" id="KW-0472">Membrane</keyword>
<evidence type="ECO:0000313" key="16">
    <source>
        <dbReference type="Proteomes" id="UP000614047"/>
    </source>
</evidence>
<proteinExistence type="inferred from homology"/>
<sequence>MGMPGMPGNGWQVMASFRRDGSVTQQKLKPGTVKRIASYARPYKRELLLFLALNALGAVIVVANPLLLKAIIDRGIVPSRHDLVIWLALGVAGLAVLEAVLGLAQRWYSARVGEGLIYDLRTQVFGHVQRQPVAFFMRAQTGSLVSRLNNDVIGAQRALTTTLSSVVSNVISLVLVVITMMILSWQVTLIALLLLPVFVLPAKWVGKRLSSISREQMQLDAEMSSLMTERFNVAGAMLAKLYGRPSEEEDNFSQRAARVRDIGVVAAMYGRVFFTALTLVAALATAMVYGVGGYLAVDGHIQLGTLVALATLLTRMYGPLTALSNVHVDVMTALVSFDRVFEVLDLKPLIADKKGAAGGWAPDGTAPAVEFDDVAFSYPSAEEVSLASLESIARPDTAPGRKVLHGVSFTAAPGTLTALVGPSGAGKSTITHLVSRLYDVSGGAVRIGGRDVRDVTLDSLRSQVGVVSQDAHLFHDSIRVNMRYARPDATDEEIMEALRAAQVGGLVEEMPEGLDTIVGDRGYRLSGGEKQRLAIARLLLKSPSVVVLDEATAHLDSESEAAVQRALSTALAGRTSLVIAHRLSTIREADQILVVDDGRVIERGRHDELLLAGGLYAELYRTQFARQEGAEDREDGEGNGLAAGALVP</sequence>
<protein>
    <submittedName>
        <fullName evidence="15">ATP-binding cassette subfamily B protein</fullName>
    </submittedName>
</protein>
<evidence type="ECO:0000256" key="4">
    <source>
        <dbReference type="ARBA" id="ARBA00022519"/>
    </source>
</evidence>
<feature type="transmembrane region" description="Helical" evidence="12">
    <location>
        <begin position="189"/>
        <end position="206"/>
    </location>
</feature>
<dbReference type="CDD" id="cd18550">
    <property type="entry name" value="ABC_6TM_exporter_like"/>
    <property type="match status" value="1"/>
</dbReference>
<comment type="subcellular location">
    <subcellularLocation>
        <location evidence="1">Cell inner membrane</location>
        <topology evidence="1">Multi-pass membrane protein</topology>
    </subcellularLocation>
</comment>
<evidence type="ECO:0000256" key="7">
    <source>
        <dbReference type="ARBA" id="ARBA00022840"/>
    </source>
</evidence>
<feature type="transmembrane region" description="Helical" evidence="12">
    <location>
        <begin position="47"/>
        <end position="72"/>
    </location>
</feature>
<dbReference type="Pfam" id="PF00005">
    <property type="entry name" value="ABC_tran"/>
    <property type="match status" value="1"/>
</dbReference>
<evidence type="ECO:0000256" key="6">
    <source>
        <dbReference type="ARBA" id="ARBA00022741"/>
    </source>
</evidence>
<dbReference type="InterPro" id="IPR036640">
    <property type="entry name" value="ABC1_TM_sf"/>
</dbReference>
<dbReference type="SUPFAM" id="SSF52540">
    <property type="entry name" value="P-loop containing nucleoside triphosphate hydrolases"/>
    <property type="match status" value="1"/>
</dbReference>
<dbReference type="InterPro" id="IPR003439">
    <property type="entry name" value="ABC_transporter-like_ATP-bd"/>
</dbReference>
<feature type="domain" description="ABC transmembrane type-1" evidence="14">
    <location>
        <begin position="48"/>
        <end position="332"/>
    </location>
</feature>
<dbReference type="PANTHER" id="PTHR43394:SF1">
    <property type="entry name" value="ATP-BINDING CASSETTE SUB-FAMILY B MEMBER 10, MITOCHONDRIAL"/>
    <property type="match status" value="1"/>
</dbReference>
<evidence type="ECO:0000256" key="1">
    <source>
        <dbReference type="ARBA" id="ARBA00004429"/>
    </source>
</evidence>
<comment type="similarity">
    <text evidence="10">Belongs to the ABC transporter superfamily. Siderophore-Fe(3+) uptake transporter (SIUT) (TC 3.A.1.21) family.</text>
</comment>
<dbReference type="SUPFAM" id="SSF90123">
    <property type="entry name" value="ABC transporter transmembrane region"/>
    <property type="match status" value="1"/>
</dbReference>
<gene>
    <name evidence="15" type="ORF">IW256_004206</name>
</gene>
<dbReference type="Proteomes" id="UP000614047">
    <property type="component" value="Unassembled WGS sequence"/>
</dbReference>
<dbReference type="InterPro" id="IPR011527">
    <property type="entry name" value="ABC1_TM_dom"/>
</dbReference>
<dbReference type="PANTHER" id="PTHR43394">
    <property type="entry name" value="ATP-DEPENDENT PERMEASE MDL1, MITOCHONDRIAL"/>
    <property type="match status" value="1"/>
</dbReference>
<keyword evidence="4" id="KW-0997">Cell inner membrane</keyword>
<evidence type="ECO:0000259" key="14">
    <source>
        <dbReference type="PROSITE" id="PS50929"/>
    </source>
</evidence>
<dbReference type="InterPro" id="IPR027417">
    <property type="entry name" value="P-loop_NTPase"/>
</dbReference>
<dbReference type="PROSITE" id="PS50929">
    <property type="entry name" value="ABC_TM1F"/>
    <property type="match status" value="1"/>
</dbReference>
<dbReference type="Gene3D" id="1.20.1560.10">
    <property type="entry name" value="ABC transporter type 1, transmembrane domain"/>
    <property type="match status" value="1"/>
</dbReference>
<dbReference type="Pfam" id="PF00664">
    <property type="entry name" value="ABC_membrane"/>
    <property type="match status" value="1"/>
</dbReference>
<evidence type="ECO:0000256" key="3">
    <source>
        <dbReference type="ARBA" id="ARBA00022475"/>
    </source>
</evidence>
<reference evidence="15" key="1">
    <citation type="submission" date="2020-11" db="EMBL/GenBank/DDBJ databases">
        <title>Sequencing the genomes of 1000 actinobacteria strains.</title>
        <authorList>
            <person name="Klenk H.-P."/>
        </authorList>
    </citation>
    <scope>NUCLEOTIDE SEQUENCE</scope>
    <source>
        <strain evidence="15">DSM 43175</strain>
    </source>
</reference>
<accession>A0A931GJT5</accession>
<comment type="caution">
    <text evidence="15">The sequence shown here is derived from an EMBL/GenBank/DDBJ whole genome shotgun (WGS) entry which is preliminary data.</text>
</comment>
<dbReference type="PROSITE" id="PS50893">
    <property type="entry name" value="ABC_TRANSPORTER_2"/>
    <property type="match status" value="1"/>
</dbReference>
<dbReference type="PROSITE" id="PS00211">
    <property type="entry name" value="ABC_TRANSPORTER_1"/>
    <property type="match status" value="1"/>
</dbReference>
<dbReference type="GO" id="GO:0016887">
    <property type="term" value="F:ATP hydrolysis activity"/>
    <property type="evidence" value="ECO:0007669"/>
    <property type="project" value="InterPro"/>
</dbReference>
<dbReference type="GO" id="GO:0015421">
    <property type="term" value="F:ABC-type oligopeptide transporter activity"/>
    <property type="evidence" value="ECO:0007669"/>
    <property type="project" value="TreeGrafter"/>
</dbReference>
<feature type="transmembrane region" description="Helical" evidence="12">
    <location>
        <begin position="272"/>
        <end position="295"/>
    </location>
</feature>
<evidence type="ECO:0000256" key="12">
    <source>
        <dbReference type="SAM" id="Phobius"/>
    </source>
</evidence>
<keyword evidence="16" id="KW-1185">Reference proteome</keyword>
<keyword evidence="3" id="KW-1003">Cell membrane</keyword>
<feature type="transmembrane region" description="Helical" evidence="12">
    <location>
        <begin position="166"/>
        <end position="183"/>
    </location>
</feature>